<accession>A0A7N0SYW4</accession>
<reference evidence="1" key="1">
    <citation type="submission" date="2021-01" db="UniProtKB">
        <authorList>
            <consortium name="EnsemblPlants"/>
        </authorList>
    </citation>
    <scope>IDENTIFICATION</scope>
</reference>
<organism evidence="1 2">
    <name type="scientific">Kalanchoe fedtschenkoi</name>
    <name type="common">Lavender scallops</name>
    <name type="synonym">South American air plant</name>
    <dbReference type="NCBI Taxonomy" id="63787"/>
    <lineage>
        <taxon>Eukaryota</taxon>
        <taxon>Viridiplantae</taxon>
        <taxon>Streptophyta</taxon>
        <taxon>Embryophyta</taxon>
        <taxon>Tracheophyta</taxon>
        <taxon>Spermatophyta</taxon>
        <taxon>Magnoliopsida</taxon>
        <taxon>eudicotyledons</taxon>
        <taxon>Gunneridae</taxon>
        <taxon>Pentapetalae</taxon>
        <taxon>Saxifragales</taxon>
        <taxon>Crassulaceae</taxon>
        <taxon>Kalanchoe</taxon>
    </lineage>
</organism>
<evidence type="ECO:0000313" key="1">
    <source>
        <dbReference type="EnsemblPlants" id="Kaladp0015s0006.1.v1.1.CDS.1"/>
    </source>
</evidence>
<dbReference type="Gramene" id="Kaladp0015s0006.1.v1.1">
    <property type="protein sequence ID" value="Kaladp0015s0006.1.v1.1.CDS.1"/>
    <property type="gene ID" value="Kaladp0015s0006.v1.1"/>
</dbReference>
<sequence>MCPSFAFEFFNCCWKLRLFHRSIFISHVIKAWWWLLFKGNLSIVIYPLFLPLSVSIIDSGSFPFSLFLQRGKPPSLFKWSLSRIPFCFLSSGAG</sequence>
<dbReference type="Proteomes" id="UP000594263">
    <property type="component" value="Unplaced"/>
</dbReference>
<dbReference type="EnsemblPlants" id="Kaladp0015s0006.1.v1.1">
    <property type="protein sequence ID" value="Kaladp0015s0006.1.v1.1.CDS.1"/>
    <property type="gene ID" value="Kaladp0015s0006.v1.1"/>
</dbReference>
<proteinExistence type="predicted"/>
<keyword evidence="2" id="KW-1185">Reference proteome</keyword>
<dbReference type="AlphaFoldDB" id="A0A7N0SYW4"/>
<name>A0A7N0SYW4_KALFE</name>
<evidence type="ECO:0000313" key="2">
    <source>
        <dbReference type="Proteomes" id="UP000594263"/>
    </source>
</evidence>
<protein>
    <submittedName>
        <fullName evidence="1">Uncharacterized protein</fullName>
    </submittedName>
</protein>